<feature type="region of interest" description="Disordered" evidence="1">
    <location>
        <begin position="302"/>
        <end position="387"/>
    </location>
</feature>
<name>A0A074XBJ7_9PEZI</name>
<reference evidence="3 4" key="1">
    <citation type="journal article" date="2014" name="BMC Genomics">
        <title>Genome sequencing of four Aureobasidium pullulans varieties: biotechnological potential, stress tolerance, and description of new species.</title>
        <authorList>
            <person name="Gostin Ar C."/>
            <person name="Ohm R.A."/>
            <person name="Kogej T."/>
            <person name="Sonjak S."/>
            <person name="Turk M."/>
            <person name="Zajc J."/>
            <person name="Zalar P."/>
            <person name="Grube M."/>
            <person name="Sun H."/>
            <person name="Han J."/>
            <person name="Sharma A."/>
            <person name="Chiniquy J."/>
            <person name="Ngan C.Y."/>
            <person name="Lipzen A."/>
            <person name="Barry K."/>
            <person name="Grigoriev I.V."/>
            <person name="Gunde-Cimerman N."/>
        </authorList>
    </citation>
    <scope>NUCLEOTIDE SEQUENCE [LARGE SCALE GENOMIC DNA]</scope>
    <source>
        <strain evidence="3 4">CBS 147.97</strain>
    </source>
</reference>
<organism evidence="3 4">
    <name type="scientific">Aureobasidium namibiae CBS 147.97</name>
    <dbReference type="NCBI Taxonomy" id="1043004"/>
    <lineage>
        <taxon>Eukaryota</taxon>
        <taxon>Fungi</taxon>
        <taxon>Dikarya</taxon>
        <taxon>Ascomycota</taxon>
        <taxon>Pezizomycotina</taxon>
        <taxon>Dothideomycetes</taxon>
        <taxon>Dothideomycetidae</taxon>
        <taxon>Dothideales</taxon>
        <taxon>Saccotheciaceae</taxon>
        <taxon>Aureobasidium</taxon>
    </lineage>
</organism>
<accession>A0A074XBJ7</accession>
<dbReference type="HOGENOM" id="CLU_371293_0_0_1"/>
<evidence type="ECO:0000256" key="1">
    <source>
        <dbReference type="SAM" id="MobiDB-lite"/>
    </source>
</evidence>
<evidence type="ECO:0000256" key="2">
    <source>
        <dbReference type="SAM" id="SignalP"/>
    </source>
</evidence>
<sequence length="677" mass="73018">MKVNNFVWWLSWSSLVIASPLEERAASSFVCNNAQVKALRSSNANCYCSSYLQIPVSTVTKLTTLTSTIRTTTTKKQISTKLSNAQLRICNNNSDRNASSITSTINAQAETPRSSYRTGQESRFLDLRDADNVQEHEQSGYIKCLQMLVYSAFQTHYDQDRHNTYHPDFNKDYELYCSPRNDYQTESHCINDSHSSVALLQALYETKVSQSLHQSLPVGQRAVCPQLNRQDVQFLAAKYLAASLQSLHRAIGRLHRRQLSLRVVFRQALDPSALSDRPVLQAIDQLAFRAAVGYKLSSISTSKPSSILTSKSSSTSTSKPSSIYTTKSSTNSISTGSSKTSSKVSTTSTSKSSMIPSSSQKTTTKALETASTRAYPSQGPLYTPNTNACASRTVRSSVSTITRSKSSTMSTSSKFVTVSTSSSTTSKASTSSSSKLSTIPISSSTTSKFTTLSSTRSSETPKFTFPSNSTISASITTSQSSSSAVPAVNQKLIFDDLSTNTTTNTNGTTTDPPFFAANSTSMNISTFSPNNPFHLQSMCTSGLDISGLYAVLISTSGNPTLQFTSSASLASAFYLSTSGYLYVLPSTTTPWASYSDEKLIANIDKGVSEMDLFFGEEGEIADDGAERAVCNVDAEGLLQCKTSGTEEVLYCASEGTIRLASCVLEGCDAAELGVVYI</sequence>
<evidence type="ECO:0000313" key="4">
    <source>
        <dbReference type="Proteomes" id="UP000027730"/>
    </source>
</evidence>
<feature type="signal peptide" evidence="2">
    <location>
        <begin position="1"/>
        <end position="18"/>
    </location>
</feature>
<feature type="region of interest" description="Disordered" evidence="1">
    <location>
        <begin position="98"/>
        <end position="120"/>
    </location>
</feature>
<feature type="compositionally biased region" description="Polar residues" evidence="1">
    <location>
        <begin position="364"/>
        <end position="375"/>
    </location>
</feature>
<dbReference type="OrthoDB" id="3910810at2759"/>
<feature type="compositionally biased region" description="Low complexity" evidence="1">
    <location>
        <begin position="302"/>
        <end position="363"/>
    </location>
</feature>
<keyword evidence="2" id="KW-0732">Signal</keyword>
<evidence type="ECO:0000313" key="3">
    <source>
        <dbReference type="EMBL" id="KEQ72006.1"/>
    </source>
</evidence>
<feature type="chain" id="PRO_5001703223" evidence="2">
    <location>
        <begin position="19"/>
        <end position="677"/>
    </location>
</feature>
<keyword evidence="4" id="KW-1185">Reference proteome</keyword>
<dbReference type="AlphaFoldDB" id="A0A074XBJ7"/>
<dbReference type="RefSeq" id="XP_013426320.1">
    <property type="nucleotide sequence ID" value="XM_013570866.1"/>
</dbReference>
<dbReference type="STRING" id="1043004.A0A074XBJ7"/>
<dbReference type="Proteomes" id="UP000027730">
    <property type="component" value="Unassembled WGS sequence"/>
</dbReference>
<dbReference type="EMBL" id="KL584712">
    <property type="protein sequence ID" value="KEQ72006.1"/>
    <property type="molecule type" value="Genomic_DNA"/>
</dbReference>
<protein>
    <submittedName>
        <fullName evidence="3">Uncharacterized protein</fullName>
    </submittedName>
</protein>
<gene>
    <name evidence="3" type="ORF">M436DRAFT_64808</name>
</gene>
<proteinExistence type="predicted"/>
<dbReference type="GeneID" id="25413760"/>